<protein>
    <submittedName>
        <fullName evidence="1">Uncharacterized protein</fullName>
    </submittedName>
</protein>
<organism evidence="1 2">
    <name type="scientific">Cytospora schulzeri</name>
    <dbReference type="NCBI Taxonomy" id="448051"/>
    <lineage>
        <taxon>Eukaryota</taxon>
        <taxon>Fungi</taxon>
        <taxon>Dikarya</taxon>
        <taxon>Ascomycota</taxon>
        <taxon>Pezizomycotina</taxon>
        <taxon>Sordariomycetes</taxon>
        <taxon>Sordariomycetidae</taxon>
        <taxon>Diaporthales</taxon>
        <taxon>Cytosporaceae</taxon>
        <taxon>Cytospora</taxon>
    </lineage>
</organism>
<dbReference type="AlphaFoldDB" id="A0A423VWJ2"/>
<evidence type="ECO:0000313" key="1">
    <source>
        <dbReference type="EMBL" id="ROV95441.1"/>
    </source>
</evidence>
<comment type="caution">
    <text evidence="1">The sequence shown here is derived from an EMBL/GenBank/DDBJ whole genome shotgun (WGS) entry which is preliminary data.</text>
</comment>
<keyword evidence="2" id="KW-1185">Reference proteome</keyword>
<sequence>MQDASFLSRKSQASRSQMIGSASVYAANWGSHAMLNGIVAEKVSGIPPRAVVTRLSSSADIRIRRPGAKHGNPFDS</sequence>
<dbReference type="Proteomes" id="UP000283895">
    <property type="component" value="Unassembled WGS sequence"/>
</dbReference>
<gene>
    <name evidence="1" type="ORF">VMCG_08505</name>
</gene>
<evidence type="ECO:0000313" key="2">
    <source>
        <dbReference type="Proteomes" id="UP000283895"/>
    </source>
</evidence>
<dbReference type="EMBL" id="LKEA01000036">
    <property type="protein sequence ID" value="ROV95441.1"/>
    <property type="molecule type" value="Genomic_DNA"/>
</dbReference>
<accession>A0A423VWJ2</accession>
<proteinExistence type="predicted"/>
<name>A0A423VWJ2_9PEZI</name>
<reference evidence="1 2" key="1">
    <citation type="submission" date="2015-09" db="EMBL/GenBank/DDBJ databases">
        <title>Host preference determinants of Valsa canker pathogens revealed by comparative genomics.</title>
        <authorList>
            <person name="Yin Z."/>
            <person name="Huang L."/>
        </authorList>
    </citation>
    <scope>NUCLEOTIDE SEQUENCE [LARGE SCALE GENOMIC DNA]</scope>
    <source>
        <strain evidence="1 2">03-1</strain>
    </source>
</reference>